<evidence type="ECO:0000313" key="4">
    <source>
        <dbReference type="Proteomes" id="UP001570846"/>
    </source>
</evidence>
<keyword evidence="4" id="KW-1185">Reference proteome</keyword>
<dbReference type="Proteomes" id="UP000323866">
    <property type="component" value="Unassembled WGS sequence"/>
</dbReference>
<dbReference type="OrthoDB" id="619218at2"/>
<accession>A0A5M8QBZ2</accession>
<sequence length="439" mass="49788">MQVTEKLKTYYHYYQDLKEKGGPEENTELFESVVELEEDIMSVFGLPPSHTHLQILWQLTEAVPLSEEAIEETEQQLREAATEHLMAPVKTDLEVLLEAKTEKLSAFNVLPEIGQPTHDYPIFLFEEMLLKSRATPEQVLQEMEKVKELDCYGEVATLLYNHRKSFRKTKIYKKLKPQLQFLDTYLLQLQALGDSSEHSIFVSSLFQREDKDAQLLAQLAALPEIDLPQEDNIDPSTYCPESILLADTLEIEKIVYGEDTAVTVNGLLHTGTVRKRISLGFEFEDLYALFTHYLGHDQQVLPPAPQNPSSAASDTPVVVMLEDATGCTLLVDQHTFKVYKPLVLGEDGTHQIMQEEFYLVEEVLPKGAMDKDPAEVSQKKLHTLFGQLTSGYQKYLTSYEAGLSEREARQVSGLDHPVLFELAQHLHTLQQLGNQPGLK</sequence>
<dbReference type="Proteomes" id="UP001570846">
    <property type="component" value="Unassembled WGS sequence"/>
</dbReference>
<dbReference type="EMBL" id="JBGOGF010000004">
    <property type="protein sequence ID" value="MFA1771375.1"/>
    <property type="molecule type" value="Genomic_DNA"/>
</dbReference>
<reference evidence="2 4" key="3">
    <citation type="submission" date="2024-08" db="EMBL/GenBank/DDBJ databases">
        <authorList>
            <person name="Wei W."/>
        </authorList>
    </citation>
    <scope>NUCLEOTIDE SEQUENCE [LARGE SCALE GENOMIC DNA]</scope>
    <source>
        <strain evidence="2 4">XU2</strain>
    </source>
</reference>
<organism evidence="1 3">
    <name type="scientific">Rufibacter glacialis</name>
    <dbReference type="NCBI Taxonomy" id="1259555"/>
    <lineage>
        <taxon>Bacteria</taxon>
        <taxon>Pseudomonadati</taxon>
        <taxon>Bacteroidota</taxon>
        <taxon>Cytophagia</taxon>
        <taxon>Cytophagales</taxon>
        <taxon>Hymenobacteraceae</taxon>
        <taxon>Rufibacter</taxon>
    </lineage>
</organism>
<dbReference type="RefSeq" id="WP_149099506.1">
    <property type="nucleotide sequence ID" value="NZ_BMMG01000005.1"/>
</dbReference>
<gene>
    <name evidence="2" type="ORF">ACD591_08740</name>
    <name evidence="1" type="ORF">FOE74_15365</name>
</gene>
<comment type="caution">
    <text evidence="1">The sequence shown here is derived from an EMBL/GenBank/DDBJ whole genome shotgun (WGS) entry which is preliminary data.</text>
</comment>
<name>A0A5M8QBZ2_9BACT</name>
<proteinExistence type="predicted"/>
<evidence type="ECO:0000313" key="3">
    <source>
        <dbReference type="Proteomes" id="UP000323866"/>
    </source>
</evidence>
<reference evidence="1 3" key="1">
    <citation type="submission" date="2019-07" db="EMBL/GenBank/DDBJ databases">
        <authorList>
            <person name="Qu J.-H."/>
        </authorList>
    </citation>
    <scope>NUCLEOTIDE SEQUENCE [LARGE SCALE GENOMIC DNA]</scope>
    <source>
        <strain evidence="1 3">MDT1-10-3</strain>
    </source>
</reference>
<evidence type="ECO:0000313" key="2">
    <source>
        <dbReference type="EMBL" id="MFA1771375.1"/>
    </source>
</evidence>
<protein>
    <submittedName>
        <fullName evidence="1">Uncharacterized protein</fullName>
    </submittedName>
</protein>
<dbReference type="AlphaFoldDB" id="A0A5M8QBZ2"/>
<reference evidence="1 3" key="2">
    <citation type="submission" date="2019-09" db="EMBL/GenBank/DDBJ databases">
        <title>A bacterium isolated from glacier soil.</title>
        <authorList>
            <person name="Liu Q."/>
        </authorList>
    </citation>
    <scope>NUCLEOTIDE SEQUENCE [LARGE SCALE GENOMIC DNA]</scope>
    <source>
        <strain evidence="1 3">MDT1-10-3</strain>
    </source>
</reference>
<evidence type="ECO:0000313" key="1">
    <source>
        <dbReference type="EMBL" id="KAA6432474.1"/>
    </source>
</evidence>
<dbReference type="EMBL" id="VKKZ01000022">
    <property type="protein sequence ID" value="KAA6432474.1"/>
    <property type="molecule type" value="Genomic_DNA"/>
</dbReference>